<dbReference type="SUPFAM" id="SSF53448">
    <property type="entry name" value="Nucleotide-diphospho-sugar transferases"/>
    <property type="match status" value="1"/>
</dbReference>
<dbReference type="InterPro" id="IPR029044">
    <property type="entry name" value="Nucleotide-diphossugar_trans"/>
</dbReference>
<keyword evidence="2" id="KW-0328">Glycosyltransferase</keyword>
<dbReference type="PANTHER" id="PTHR43630">
    <property type="entry name" value="POLY-BETA-1,6-N-ACETYL-D-GLUCOSAMINE SYNTHASE"/>
    <property type="match status" value="1"/>
</dbReference>
<dbReference type="InterPro" id="IPR001173">
    <property type="entry name" value="Glyco_trans_2-like"/>
</dbReference>
<dbReference type="InterPro" id="IPR011990">
    <property type="entry name" value="TPR-like_helical_dom_sf"/>
</dbReference>
<accession>A0ABY6Z6P1</accession>
<dbReference type="GO" id="GO:0016757">
    <property type="term" value="F:glycosyltransferase activity"/>
    <property type="evidence" value="ECO:0007669"/>
    <property type="project" value="UniProtKB-KW"/>
</dbReference>
<reference evidence="2" key="1">
    <citation type="submission" date="2022-08" db="EMBL/GenBank/DDBJ databases">
        <title>Alicyclobacillus dauci DSM2870, complete genome.</title>
        <authorList>
            <person name="Wang Q."/>
            <person name="Cai R."/>
            <person name="Wang Z."/>
        </authorList>
    </citation>
    <scope>NUCLEOTIDE SEQUENCE</scope>
    <source>
        <strain evidence="2">DSM 28700</strain>
    </source>
</reference>
<evidence type="ECO:0000313" key="2">
    <source>
        <dbReference type="EMBL" id="WAH37700.1"/>
    </source>
</evidence>
<keyword evidence="3" id="KW-1185">Reference proteome</keyword>
<dbReference type="Gene3D" id="3.90.550.10">
    <property type="entry name" value="Spore Coat Polysaccharide Biosynthesis Protein SpsA, Chain A"/>
    <property type="match status" value="1"/>
</dbReference>
<dbReference type="EMBL" id="CP104064">
    <property type="protein sequence ID" value="WAH37700.1"/>
    <property type="molecule type" value="Genomic_DNA"/>
</dbReference>
<evidence type="ECO:0000313" key="3">
    <source>
        <dbReference type="Proteomes" id="UP001164803"/>
    </source>
</evidence>
<gene>
    <name evidence="2" type="ORF">NZD86_04085</name>
</gene>
<dbReference type="SUPFAM" id="SSF48452">
    <property type="entry name" value="TPR-like"/>
    <property type="match status" value="1"/>
</dbReference>
<evidence type="ECO:0000259" key="1">
    <source>
        <dbReference type="Pfam" id="PF00535"/>
    </source>
</evidence>
<protein>
    <submittedName>
        <fullName evidence="2">Glycosyltransferase</fullName>
        <ecNumber evidence="2">2.4.-.-</ecNumber>
    </submittedName>
</protein>
<dbReference type="Proteomes" id="UP001164803">
    <property type="component" value="Chromosome"/>
</dbReference>
<name>A0ABY6Z6P1_9BACL</name>
<dbReference type="RefSeq" id="WP_268045217.1">
    <property type="nucleotide sequence ID" value="NZ_CP104064.1"/>
</dbReference>
<dbReference type="Pfam" id="PF00535">
    <property type="entry name" value="Glycos_transf_2"/>
    <property type="match status" value="1"/>
</dbReference>
<dbReference type="PANTHER" id="PTHR43630:SF2">
    <property type="entry name" value="GLYCOSYLTRANSFERASE"/>
    <property type="match status" value="1"/>
</dbReference>
<sequence length="625" mass="71115">MKDEELVVRKMLESVVGVVDEIVIFDTGSTDSTFDVIESFSREHVGLVHLHKGEWTGDFASARNRSIELATGDWILILDADEYLDQHTKWGIRSFLEQTSADGVTVTIRSYLGHGSAALGNISINDACRIFRSHYRFKGIIHEQVAEGIVENGGEIVRGTAFVHHLGYLAEYRMFKQKVQRNTDLLEKEFRSIPRREKHHRWFSGTNLVTEYLTSGKIQQGIDEARLLIEEMKREKKKPDILNRLYRLYIECLFQNNRLQDALRANLEAIRYFPNFTDLYLKKATVETSLELYHSAIGSINECKLRGDVNGGTLDRMEGIGTYRADCQLGYCWFELGDDLSAREAFFNSFALNHSLATVLPMLMLLTDDAETFEAMQQVVDRQPNLQQDFALHYALRGEPAAITLIDSLTHTYGNTITLRQARFAAQIALGQEPSLPDSLIPDDYVRHGLWFFEQGDTGRATSMFKDGGQLGQYFLSGLDDDLNNWDLGPVVWILIMANAKRYLANVLPRASHRPNTMALLTHTRLAEVFTSEEALALSPQHRLDATWKIRQYILQGDFDAAKSMLETAVLPDKRYSVSGYILLAEMDRDNQVTWLQEALKHYPDSKLLKFLRSRILMTGASGVH</sequence>
<dbReference type="Gene3D" id="1.25.40.10">
    <property type="entry name" value="Tetratricopeptide repeat domain"/>
    <property type="match status" value="1"/>
</dbReference>
<dbReference type="EC" id="2.4.-.-" evidence="2"/>
<organism evidence="2 3">
    <name type="scientific">Alicyclobacillus dauci</name>
    <dbReference type="NCBI Taxonomy" id="1475485"/>
    <lineage>
        <taxon>Bacteria</taxon>
        <taxon>Bacillati</taxon>
        <taxon>Bacillota</taxon>
        <taxon>Bacilli</taxon>
        <taxon>Bacillales</taxon>
        <taxon>Alicyclobacillaceae</taxon>
        <taxon>Alicyclobacillus</taxon>
    </lineage>
</organism>
<proteinExistence type="predicted"/>
<feature type="domain" description="Glycosyltransferase 2-like" evidence="1">
    <location>
        <begin position="3"/>
        <end position="114"/>
    </location>
</feature>
<keyword evidence="2" id="KW-0808">Transferase</keyword>